<dbReference type="InParanoid" id="F0ZLY8"/>
<dbReference type="KEGG" id="dpp:DICPUDRAFT_34025"/>
<keyword evidence="3" id="KW-1015">Disulfide bond</keyword>
<evidence type="ECO:0000256" key="3">
    <source>
        <dbReference type="ARBA" id="ARBA00023157"/>
    </source>
</evidence>
<dbReference type="PANTHER" id="PTHR31836">
    <property type="match status" value="1"/>
</dbReference>
<evidence type="ECO:0000313" key="8">
    <source>
        <dbReference type="EMBL" id="EGC35051.1"/>
    </source>
</evidence>
<accession>F0ZLY8</accession>
<dbReference type="GO" id="GO:0031154">
    <property type="term" value="P:culmination involved in sorocarp development"/>
    <property type="evidence" value="ECO:0007669"/>
    <property type="project" value="EnsemblProtists"/>
</dbReference>
<feature type="compositionally biased region" description="Low complexity" evidence="5">
    <location>
        <begin position="433"/>
        <end position="477"/>
    </location>
</feature>
<dbReference type="PROSITE" id="PS50842">
    <property type="entry name" value="EXPANSIN_EG45"/>
    <property type="match status" value="1"/>
</dbReference>
<evidence type="ECO:0000313" key="9">
    <source>
        <dbReference type="Proteomes" id="UP000001064"/>
    </source>
</evidence>
<dbReference type="STRING" id="5786.F0ZLY8"/>
<dbReference type="Gene3D" id="2.40.40.10">
    <property type="entry name" value="RlpA-like domain"/>
    <property type="match status" value="1"/>
</dbReference>
<feature type="domain" description="Expansin-like EG45" evidence="7">
    <location>
        <begin position="43"/>
        <end position="141"/>
    </location>
</feature>
<dbReference type="Proteomes" id="UP000001064">
    <property type="component" value="Unassembled WGS sequence"/>
</dbReference>
<evidence type="ECO:0000256" key="6">
    <source>
        <dbReference type="SAM" id="SignalP"/>
    </source>
</evidence>
<dbReference type="GeneID" id="10501837"/>
<dbReference type="OrthoDB" id="406505at2759"/>
<dbReference type="RefSeq" id="XP_003288419.1">
    <property type="nucleotide sequence ID" value="XM_003288371.1"/>
</dbReference>
<dbReference type="Gene3D" id="2.60.120.430">
    <property type="entry name" value="Galactose-binding lectin"/>
    <property type="match status" value="1"/>
</dbReference>
<evidence type="ECO:0000256" key="4">
    <source>
        <dbReference type="ARBA" id="ARBA00023180"/>
    </source>
</evidence>
<dbReference type="SUPFAM" id="SSF49785">
    <property type="entry name" value="Galactose-binding domain-like"/>
    <property type="match status" value="1"/>
</dbReference>
<dbReference type="OMA" id="KCGDCFE"/>
<dbReference type="InterPro" id="IPR008979">
    <property type="entry name" value="Galactose-bd-like_sf"/>
</dbReference>
<name>F0ZLY8_DICPU</name>
<dbReference type="SUPFAM" id="SSF50685">
    <property type="entry name" value="Barwin-like endoglucanases"/>
    <property type="match status" value="1"/>
</dbReference>
<proteinExistence type="inferred from homology"/>
<protein>
    <recommendedName>
        <fullName evidence="7">Expansin-like EG45 domain-containing protein</fullName>
    </recommendedName>
</protein>
<dbReference type="Gene3D" id="2.60.40.760">
    <property type="entry name" value="Expansin, cellulose-binding-like domain"/>
    <property type="match status" value="1"/>
</dbReference>
<evidence type="ECO:0000259" key="7">
    <source>
        <dbReference type="PROSITE" id="PS50842"/>
    </source>
</evidence>
<evidence type="ECO:0000256" key="1">
    <source>
        <dbReference type="ARBA" id="ARBA00005392"/>
    </source>
</evidence>
<keyword evidence="2 6" id="KW-0732">Signal</keyword>
<keyword evidence="9" id="KW-1185">Reference proteome</keyword>
<dbReference type="InterPro" id="IPR051477">
    <property type="entry name" value="Expansin_CellWall"/>
</dbReference>
<dbReference type="eggNOG" id="ENOG502T0FC">
    <property type="taxonomic scope" value="Eukaryota"/>
</dbReference>
<gene>
    <name evidence="8" type="ORF">DICPUDRAFT_34025</name>
</gene>
<dbReference type="CDD" id="cd22271">
    <property type="entry name" value="DPBB_EXP_N-like"/>
    <property type="match status" value="1"/>
</dbReference>
<feature type="chain" id="PRO_5003265224" description="Expansin-like EG45 domain-containing protein" evidence="6">
    <location>
        <begin position="21"/>
        <end position="514"/>
    </location>
</feature>
<dbReference type="InterPro" id="IPR007112">
    <property type="entry name" value="Expansin/allergen_DPBB_dom"/>
</dbReference>
<reference evidence="9" key="1">
    <citation type="journal article" date="2011" name="Genome Biol.">
        <title>Comparative genomics of the social amoebae Dictyostelium discoideum and Dictyostelium purpureum.</title>
        <authorList>
            <consortium name="US DOE Joint Genome Institute (JGI-PGF)"/>
            <person name="Sucgang R."/>
            <person name="Kuo A."/>
            <person name="Tian X."/>
            <person name="Salerno W."/>
            <person name="Parikh A."/>
            <person name="Feasley C.L."/>
            <person name="Dalin E."/>
            <person name="Tu H."/>
            <person name="Huang E."/>
            <person name="Barry K."/>
            <person name="Lindquist E."/>
            <person name="Shapiro H."/>
            <person name="Bruce D."/>
            <person name="Schmutz J."/>
            <person name="Salamov A."/>
            <person name="Fey P."/>
            <person name="Gaudet P."/>
            <person name="Anjard C."/>
            <person name="Babu M.M."/>
            <person name="Basu S."/>
            <person name="Bushmanova Y."/>
            <person name="van der Wel H."/>
            <person name="Katoh-Kurasawa M."/>
            <person name="Dinh C."/>
            <person name="Coutinho P.M."/>
            <person name="Saito T."/>
            <person name="Elias M."/>
            <person name="Schaap P."/>
            <person name="Kay R.R."/>
            <person name="Henrissat B."/>
            <person name="Eichinger L."/>
            <person name="Rivero F."/>
            <person name="Putnam N.H."/>
            <person name="West C.M."/>
            <person name="Loomis W.F."/>
            <person name="Chisholm R.L."/>
            <person name="Shaulsky G."/>
            <person name="Strassmann J.E."/>
            <person name="Queller D.C."/>
            <person name="Kuspa A."/>
            <person name="Grigoriev I.V."/>
        </authorList>
    </citation>
    <scope>NUCLEOTIDE SEQUENCE [LARGE SCALE GENOMIC DNA]</scope>
    <source>
        <strain evidence="9">QSDP1</strain>
    </source>
</reference>
<evidence type="ECO:0000256" key="2">
    <source>
        <dbReference type="ARBA" id="ARBA00022729"/>
    </source>
</evidence>
<keyword evidence="4" id="KW-0325">Glycoprotein</keyword>
<comment type="similarity">
    <text evidence="1">Belongs to the expansin family. Expansin A subfamily.</text>
</comment>
<dbReference type="AlphaFoldDB" id="F0ZLY8"/>
<feature type="region of interest" description="Disordered" evidence="5">
    <location>
        <begin position="433"/>
        <end position="496"/>
    </location>
</feature>
<organism evidence="8 9">
    <name type="scientific">Dictyostelium purpureum</name>
    <name type="common">Slime mold</name>
    <dbReference type="NCBI Taxonomy" id="5786"/>
    <lineage>
        <taxon>Eukaryota</taxon>
        <taxon>Amoebozoa</taxon>
        <taxon>Evosea</taxon>
        <taxon>Eumycetozoa</taxon>
        <taxon>Dictyostelia</taxon>
        <taxon>Dictyosteliales</taxon>
        <taxon>Dictyosteliaceae</taxon>
        <taxon>Dictyostelium</taxon>
    </lineage>
</organism>
<feature type="signal peptide" evidence="6">
    <location>
        <begin position="1"/>
        <end position="20"/>
    </location>
</feature>
<dbReference type="PANTHER" id="PTHR31836:SF21">
    <property type="entry name" value="EXPANSIN-LIKE PROTEIN 7"/>
    <property type="match status" value="1"/>
</dbReference>
<dbReference type="VEuPathDB" id="AmoebaDB:DICPUDRAFT_34025"/>
<dbReference type="EMBL" id="GL871073">
    <property type="protein sequence ID" value="EGC35051.1"/>
    <property type="molecule type" value="Genomic_DNA"/>
</dbReference>
<dbReference type="InterPro" id="IPR036908">
    <property type="entry name" value="RlpA-like_sf"/>
</dbReference>
<evidence type="ECO:0000256" key="5">
    <source>
        <dbReference type="SAM" id="MobiDB-lite"/>
    </source>
</evidence>
<dbReference type="InterPro" id="IPR036749">
    <property type="entry name" value="Expansin_CBD_sf"/>
</dbReference>
<sequence length="514" mass="54312">MRLLLQLILIFTILFSIANAIDNVPLTLCMSGRAQGTESLNKSGSCEYGPYNGPTGPGTLTATLNEYFYSSGVKCGDCFEISGPKGKTVVRVVNFCSAGTCPSEKPLFMLTPDAFSEISNDPLSVIYDAGFRKVSCDANAAPIKAQVSEDSSKYYVKLLIFNNNLGIKDVTIKSKSMKTAVPMVRQNSAQFVWSEAGKEMTFPATVTVSSQYGGSVTLELKSLDKDVLKFSDNFVVPKGLIKKAPETCSLSASPLTIYQNGLTEGWNYWSSRSYSAINTTDTSMHSNGSTSSLSIILLGSSSSLTLARSGDFDTAYFTGIKFNIRSNTTLEGFRVYFPSEESKFWTPKTPISTSWTTYTVPFSALKHKSIESAITFANTDNVNAYIHIDNIFFIASPHASTSGYASSNDTNGTGNLATTAGTSATGAATAAATTGGVATGSTESTSTATTGGKGHTTGTVTPLTSTGRTTSNPTTASSIGGNSDSETSDEHHSSSSTVQISLLLISAILAFISL</sequence>